<proteinExistence type="predicted"/>
<accession>A0A426YHF4</accession>
<evidence type="ECO:0000313" key="2">
    <source>
        <dbReference type="EMBL" id="RRT51189.1"/>
    </source>
</evidence>
<comment type="caution">
    <text evidence="2">The sequence shown here is derived from an EMBL/GenBank/DDBJ whole genome shotgun (WGS) entry which is preliminary data.</text>
</comment>
<feature type="compositionally biased region" description="Basic and acidic residues" evidence="1">
    <location>
        <begin position="63"/>
        <end position="86"/>
    </location>
</feature>
<name>A0A426YHF4_ENSVE</name>
<feature type="region of interest" description="Disordered" evidence="1">
    <location>
        <begin position="61"/>
        <end position="86"/>
    </location>
</feature>
<sequence>MPHLPPEEQGDASFSHEEMRHCLVLPLEDEVTPHSPAGRQGITRPLVRRRGILSLEDACLVPAREDKASHHSPAGRRDDVSSPREETMRHLVALFPRKETHDIAQ</sequence>
<dbReference type="AlphaFoldDB" id="A0A426YHF4"/>
<protein>
    <submittedName>
        <fullName evidence="2">Uncharacterized protein</fullName>
    </submittedName>
</protein>
<evidence type="ECO:0000256" key="1">
    <source>
        <dbReference type="SAM" id="MobiDB-lite"/>
    </source>
</evidence>
<dbReference type="EMBL" id="AMZH03012355">
    <property type="protein sequence ID" value="RRT51189.1"/>
    <property type="molecule type" value="Genomic_DNA"/>
</dbReference>
<reference evidence="2 3" key="1">
    <citation type="journal article" date="2014" name="Agronomy (Basel)">
        <title>A Draft Genome Sequence for Ensete ventricosum, the Drought-Tolerant Tree Against Hunger.</title>
        <authorList>
            <person name="Harrison J."/>
            <person name="Moore K.A."/>
            <person name="Paszkiewicz K."/>
            <person name="Jones T."/>
            <person name="Grant M."/>
            <person name="Ambacheew D."/>
            <person name="Muzemil S."/>
            <person name="Studholme D.J."/>
        </authorList>
    </citation>
    <scope>NUCLEOTIDE SEQUENCE [LARGE SCALE GENOMIC DNA]</scope>
</reference>
<organism evidence="2 3">
    <name type="scientific">Ensete ventricosum</name>
    <name type="common">Abyssinian banana</name>
    <name type="synonym">Musa ensete</name>
    <dbReference type="NCBI Taxonomy" id="4639"/>
    <lineage>
        <taxon>Eukaryota</taxon>
        <taxon>Viridiplantae</taxon>
        <taxon>Streptophyta</taxon>
        <taxon>Embryophyta</taxon>
        <taxon>Tracheophyta</taxon>
        <taxon>Spermatophyta</taxon>
        <taxon>Magnoliopsida</taxon>
        <taxon>Liliopsida</taxon>
        <taxon>Zingiberales</taxon>
        <taxon>Musaceae</taxon>
        <taxon>Ensete</taxon>
    </lineage>
</organism>
<evidence type="ECO:0000313" key="3">
    <source>
        <dbReference type="Proteomes" id="UP000287651"/>
    </source>
</evidence>
<dbReference type="Proteomes" id="UP000287651">
    <property type="component" value="Unassembled WGS sequence"/>
</dbReference>
<gene>
    <name evidence="2" type="ORF">B296_00038200</name>
</gene>